<reference evidence="3" key="1">
    <citation type="submission" date="2022-11" db="UniProtKB">
        <authorList>
            <consortium name="WormBaseParasite"/>
        </authorList>
    </citation>
    <scope>IDENTIFICATION</scope>
</reference>
<dbReference type="AlphaFoldDB" id="A0A915K377"/>
<accession>A0A915K377</accession>
<protein>
    <submittedName>
        <fullName evidence="3">Uncharacterized protein</fullName>
    </submittedName>
</protein>
<evidence type="ECO:0000256" key="1">
    <source>
        <dbReference type="SAM" id="Phobius"/>
    </source>
</evidence>
<keyword evidence="1" id="KW-0812">Transmembrane</keyword>
<evidence type="ECO:0000313" key="2">
    <source>
        <dbReference type="Proteomes" id="UP000887565"/>
    </source>
</evidence>
<dbReference type="WBParaSite" id="nRc.2.0.1.t33156-RA">
    <property type="protein sequence ID" value="nRc.2.0.1.t33156-RA"/>
    <property type="gene ID" value="nRc.2.0.1.g33156"/>
</dbReference>
<keyword evidence="1" id="KW-0472">Membrane</keyword>
<feature type="transmembrane region" description="Helical" evidence="1">
    <location>
        <begin position="12"/>
        <end position="29"/>
    </location>
</feature>
<sequence>MIVKELSSKAWTMTICALCTCAMCIMRQLQLRFLKMRRLCFFIHQRKAMDAPCPIRTMAKMNNSHLQMALLTHGALANSAYDMFRIWIGAIGKSAYEKGTIGYNPPRSPALETLETYKKSASCHEAPEIDIFDHYCSKIYIS</sequence>
<keyword evidence="2" id="KW-1185">Reference proteome</keyword>
<dbReference type="Proteomes" id="UP000887565">
    <property type="component" value="Unplaced"/>
</dbReference>
<name>A0A915K377_ROMCU</name>
<keyword evidence="1" id="KW-1133">Transmembrane helix</keyword>
<proteinExistence type="predicted"/>
<evidence type="ECO:0000313" key="3">
    <source>
        <dbReference type="WBParaSite" id="nRc.2.0.1.t33156-RA"/>
    </source>
</evidence>
<organism evidence="2 3">
    <name type="scientific">Romanomermis culicivorax</name>
    <name type="common">Nematode worm</name>
    <dbReference type="NCBI Taxonomy" id="13658"/>
    <lineage>
        <taxon>Eukaryota</taxon>
        <taxon>Metazoa</taxon>
        <taxon>Ecdysozoa</taxon>
        <taxon>Nematoda</taxon>
        <taxon>Enoplea</taxon>
        <taxon>Dorylaimia</taxon>
        <taxon>Mermithida</taxon>
        <taxon>Mermithoidea</taxon>
        <taxon>Mermithidae</taxon>
        <taxon>Romanomermis</taxon>
    </lineage>
</organism>